<dbReference type="AlphaFoldDB" id="A0ABD2ZID2"/>
<reference evidence="1 2" key="1">
    <citation type="submission" date="2024-11" db="EMBL/GenBank/DDBJ databases">
        <title>A near-complete genome assembly of Cinchona calisaya.</title>
        <authorList>
            <person name="Lian D.C."/>
            <person name="Zhao X.W."/>
            <person name="Wei L."/>
        </authorList>
    </citation>
    <scope>NUCLEOTIDE SEQUENCE [LARGE SCALE GENOMIC DNA]</scope>
    <source>
        <tissue evidence="1">Nenye</tissue>
    </source>
</reference>
<evidence type="ECO:0000313" key="2">
    <source>
        <dbReference type="Proteomes" id="UP001630127"/>
    </source>
</evidence>
<proteinExistence type="predicted"/>
<dbReference type="PANTHER" id="PTHR36020">
    <property type="entry name" value="TRANSMEMBRANE PROTEIN"/>
    <property type="match status" value="1"/>
</dbReference>
<dbReference type="EMBL" id="JBJUIK010000009">
    <property type="protein sequence ID" value="KAL3518591.1"/>
    <property type="molecule type" value="Genomic_DNA"/>
</dbReference>
<keyword evidence="2" id="KW-1185">Reference proteome</keyword>
<evidence type="ECO:0008006" key="3">
    <source>
        <dbReference type="Google" id="ProtNLM"/>
    </source>
</evidence>
<protein>
    <recommendedName>
        <fullName evidence="3">Transmembrane protein</fullName>
    </recommendedName>
</protein>
<gene>
    <name evidence="1" type="ORF">ACH5RR_021180</name>
</gene>
<name>A0ABD2ZID2_9GENT</name>
<accession>A0ABD2ZID2</accession>
<comment type="caution">
    <text evidence="1">The sequence shown here is derived from an EMBL/GenBank/DDBJ whole genome shotgun (WGS) entry which is preliminary data.</text>
</comment>
<sequence length="653" mass="70727">MMATVVLKYVQNIWPLSILKDDLRVSNRLVKKLPIPESTKKFVYAVQEAESGSVIYVLCVQNLSERSALDAECLIKAVKPDAVVAQVGPSIEGNEFLMDAIASEVCNSSGGSFSAKCSGRRGNEFPVPTSAFEVLKRCFLHKVNKEKFENVAGSLVLKEIFGVGFNGHFSLAKRAAEEVGASFLLLESPFVKCSADGKCSLEMVEEEEVEQESGNRLRALGMQPTCLVSQNGRSSMVSMSLRRFSAMDDVQFRMVKSLSLELSNSSSVLKANSEDVEPRVDYEAPQFSQSIYPLLVDLHDIFVDIPHMGRALAHSQDMLSAINEGETVDTQLLSEVHVFRIAVEGLRIALNDAGRLPINKLGNPLPSKCEFAELPVQEKSHALLAQALQSQTTRFKSIVALVDANGLAGLRKHWNTRVPAEVKNMVEQLVTDYGNDRKIQNHTEKVLLSAKPTVAVGAGATAVLGVSSLSKVVPASTFVKILTFKVPASVKLMMTQTYKIVTLTFGKTVGPSKVVAPGMASGVKASVLKAAASAEKIRAVAHSIIACAEKTSLSAMRTAFYEIMRKRHVKPIGFLPWATFGCSIATCTGLLMYGDGIECAVESVPAAPSIASLGRGIQSLHQASQAVQQAESSPIQKSIESLLHRFRRIKVQS</sequence>
<dbReference type="PANTHER" id="PTHR36020:SF1">
    <property type="entry name" value="TRANSMEMBRANE PROTEIN"/>
    <property type="match status" value="1"/>
</dbReference>
<organism evidence="1 2">
    <name type="scientific">Cinchona calisaya</name>
    <dbReference type="NCBI Taxonomy" id="153742"/>
    <lineage>
        <taxon>Eukaryota</taxon>
        <taxon>Viridiplantae</taxon>
        <taxon>Streptophyta</taxon>
        <taxon>Embryophyta</taxon>
        <taxon>Tracheophyta</taxon>
        <taxon>Spermatophyta</taxon>
        <taxon>Magnoliopsida</taxon>
        <taxon>eudicotyledons</taxon>
        <taxon>Gunneridae</taxon>
        <taxon>Pentapetalae</taxon>
        <taxon>asterids</taxon>
        <taxon>lamiids</taxon>
        <taxon>Gentianales</taxon>
        <taxon>Rubiaceae</taxon>
        <taxon>Cinchonoideae</taxon>
        <taxon>Cinchoneae</taxon>
        <taxon>Cinchona</taxon>
    </lineage>
</organism>
<dbReference type="Proteomes" id="UP001630127">
    <property type="component" value="Unassembled WGS sequence"/>
</dbReference>
<evidence type="ECO:0000313" key="1">
    <source>
        <dbReference type="EMBL" id="KAL3518591.1"/>
    </source>
</evidence>